<keyword evidence="2" id="KW-0472">Membrane</keyword>
<dbReference type="PANTHER" id="PTHR35394:SF5">
    <property type="entry name" value="DUF3176 DOMAIN-CONTAINING PROTEIN"/>
    <property type="match status" value="1"/>
</dbReference>
<feature type="region of interest" description="Disordered" evidence="1">
    <location>
        <begin position="330"/>
        <end position="374"/>
    </location>
</feature>
<feature type="region of interest" description="Disordered" evidence="1">
    <location>
        <begin position="1"/>
        <end position="27"/>
    </location>
</feature>
<evidence type="ECO:0000313" key="4">
    <source>
        <dbReference type="Proteomes" id="UP000039046"/>
    </source>
</evidence>
<name>A0A0A1TAA6_9HYPO</name>
<protein>
    <submittedName>
        <fullName evidence="3">Uncharacterized protein</fullName>
    </submittedName>
</protein>
<keyword evidence="2" id="KW-0812">Transmembrane</keyword>
<dbReference type="PANTHER" id="PTHR35394">
    <property type="entry name" value="DUF3176 DOMAIN-CONTAINING PROTEIN"/>
    <property type="match status" value="1"/>
</dbReference>
<keyword evidence="2" id="KW-1133">Transmembrane helix</keyword>
<gene>
    <name evidence="3" type="ORF">VHEMI03142</name>
</gene>
<dbReference type="InterPro" id="IPR021514">
    <property type="entry name" value="DUF3176"/>
</dbReference>
<proteinExistence type="predicted"/>
<dbReference type="Pfam" id="PF11374">
    <property type="entry name" value="DUF3176"/>
    <property type="match status" value="1"/>
</dbReference>
<feature type="compositionally biased region" description="Low complexity" evidence="1">
    <location>
        <begin position="330"/>
        <end position="346"/>
    </location>
</feature>
<keyword evidence="4" id="KW-1185">Reference proteome</keyword>
<dbReference type="OrthoDB" id="4960252at2759"/>
<dbReference type="STRING" id="1531966.A0A0A1TAA6"/>
<dbReference type="AlphaFoldDB" id="A0A0A1TAA6"/>
<feature type="transmembrane region" description="Helical" evidence="2">
    <location>
        <begin position="130"/>
        <end position="151"/>
    </location>
</feature>
<organism evidence="3 4">
    <name type="scientific">[Torrubiella] hemipterigena</name>
    <dbReference type="NCBI Taxonomy" id="1531966"/>
    <lineage>
        <taxon>Eukaryota</taxon>
        <taxon>Fungi</taxon>
        <taxon>Dikarya</taxon>
        <taxon>Ascomycota</taxon>
        <taxon>Pezizomycotina</taxon>
        <taxon>Sordariomycetes</taxon>
        <taxon>Hypocreomycetidae</taxon>
        <taxon>Hypocreales</taxon>
        <taxon>Clavicipitaceae</taxon>
        <taxon>Clavicipitaceae incertae sedis</taxon>
        <taxon>'Torrubiella' clade</taxon>
    </lineage>
</organism>
<dbReference type="Proteomes" id="UP000039046">
    <property type="component" value="Unassembled WGS sequence"/>
</dbReference>
<reference evidence="3 4" key="1">
    <citation type="journal article" date="2015" name="Genome Announc.">
        <title>Draft Genome Sequence and Gene Annotation of the Entomopathogenic Fungus Verticillium hemipterigenum.</title>
        <authorList>
            <person name="Horn F."/>
            <person name="Habel A."/>
            <person name="Scharf D.H."/>
            <person name="Dworschak J."/>
            <person name="Brakhage A.A."/>
            <person name="Guthke R."/>
            <person name="Hertweck C."/>
            <person name="Linde J."/>
        </authorList>
    </citation>
    <scope>NUCLEOTIDE SEQUENCE [LARGE SCALE GENOMIC DNA]</scope>
</reference>
<evidence type="ECO:0000313" key="3">
    <source>
        <dbReference type="EMBL" id="CEJ83115.1"/>
    </source>
</evidence>
<sequence>MALPQSDADTSRNALLASPPLSAGIPRKPVPSPLLFKHGGKEYTSVQVSSALDDVDLDGSSSGNDERRQKQQQPLGIVPTAVVYRGIGASLRIWKWELISLLVSYLSFMSIIAVLAAFQGKLLSSWSGLISINAIIAILATIFKAALVLPVTEGISQLKWLWLFQEQRSLVDVDRYDQASRGAWGSILLIARQFSEKKKSYLASLGAFIFLLTLITDPFYQAAVQVNTCYHNSTALASVPRVNHYTATQGAVHDRAFHATADMDIAVTQGMVLPPRSGSDSIAPSVLCSTGNCTFGDNEGVSFSTLDMCHVCENLTTQILTRNITYEATTTSDASSSNSSSSSATNGPSGRKLKVRQSDTTSNSSPPTSWTEPTWILESAGGNITMLASGGPVLKVISLNDNTTSYPIGPWTRSSILEFRALAALEKKNCTGPQDCSSTPFAFQCSLRPCAKTFKASMKDGKYKETEVSREYMHRSMTYAYEIALNRTIVNGTWVNCSPSDNETETNSYQYALPEPPDIQLQPIGPHPPVQPNASVWYPRHCVYAIETAASVGLEALLRFSFDNNNITRVGPLVLPTNSWVANLWADGNISMATVNNFTSGLATTLAVQMRRTMDKNIDVSRQLGQTIQRDTCINIRWHYLSFGAIVLVLETAFLVAVIFTSHRRQWNANWKSSFLGLLVPQAGPDATQLRRQSISGHDAEDKGKLRRVAKDINVSLAKVGGRWQLHTVEKLD</sequence>
<dbReference type="EMBL" id="CDHN01000001">
    <property type="protein sequence ID" value="CEJ83115.1"/>
    <property type="molecule type" value="Genomic_DNA"/>
</dbReference>
<dbReference type="HOGENOM" id="CLU_015092_1_2_1"/>
<feature type="transmembrane region" description="Helical" evidence="2">
    <location>
        <begin position="98"/>
        <end position="118"/>
    </location>
</feature>
<feature type="transmembrane region" description="Helical" evidence="2">
    <location>
        <begin position="201"/>
        <end position="220"/>
    </location>
</feature>
<evidence type="ECO:0000256" key="1">
    <source>
        <dbReference type="SAM" id="MobiDB-lite"/>
    </source>
</evidence>
<evidence type="ECO:0000256" key="2">
    <source>
        <dbReference type="SAM" id="Phobius"/>
    </source>
</evidence>
<feature type="compositionally biased region" description="Low complexity" evidence="1">
    <location>
        <begin position="358"/>
        <end position="374"/>
    </location>
</feature>
<accession>A0A0A1TAA6</accession>
<feature type="transmembrane region" description="Helical" evidence="2">
    <location>
        <begin position="638"/>
        <end position="660"/>
    </location>
</feature>